<dbReference type="AlphaFoldDB" id="M7N1W7"/>
<keyword evidence="3 4" id="KW-0418">Kinase</keyword>
<dbReference type="PIRSF" id="PIRSF028756">
    <property type="entry name" value="PPK2_prd"/>
    <property type="match status" value="1"/>
</dbReference>
<dbReference type="PANTHER" id="PTHR34383">
    <property type="entry name" value="POLYPHOSPHATE:AMP PHOSPHOTRANSFERASE-RELATED"/>
    <property type="match status" value="1"/>
</dbReference>
<keyword evidence="7" id="KW-1185">Reference proteome</keyword>
<evidence type="ECO:0000256" key="3">
    <source>
        <dbReference type="ARBA" id="ARBA00022777"/>
    </source>
</evidence>
<organism evidence="6 7">
    <name type="scientific">Cesiribacter andamanensis AMV16</name>
    <dbReference type="NCBI Taxonomy" id="1279009"/>
    <lineage>
        <taxon>Bacteria</taxon>
        <taxon>Pseudomonadati</taxon>
        <taxon>Bacteroidota</taxon>
        <taxon>Cytophagia</taxon>
        <taxon>Cytophagales</taxon>
        <taxon>Cesiribacteraceae</taxon>
        <taxon>Cesiribacter</taxon>
    </lineage>
</organism>
<dbReference type="eggNOG" id="COG2326">
    <property type="taxonomic scope" value="Bacteria"/>
</dbReference>
<keyword evidence="2 4" id="KW-0808">Transferase</keyword>
<dbReference type="PANTHER" id="PTHR34383:SF1">
    <property type="entry name" value="ADP-POLYPHOSPHATE PHOSPHOTRANSFERASE"/>
    <property type="match status" value="1"/>
</dbReference>
<comment type="similarity">
    <text evidence="1 4">Belongs to the polyphosphate kinase 2 (PPK2) family. Class I subfamily.</text>
</comment>
<proteinExistence type="inferred from homology"/>
<dbReference type="InterPro" id="IPR027417">
    <property type="entry name" value="P-loop_NTPase"/>
</dbReference>
<dbReference type="Pfam" id="PF03976">
    <property type="entry name" value="PPK2"/>
    <property type="match status" value="1"/>
</dbReference>
<dbReference type="PATRIC" id="fig|1279009.4.peg.3659"/>
<name>M7N1W7_9BACT</name>
<dbReference type="Proteomes" id="UP000011910">
    <property type="component" value="Unassembled WGS sequence"/>
</dbReference>
<reference evidence="6 7" key="1">
    <citation type="journal article" date="2013" name="Genome Announc.">
        <title>Draft Genome Sequence of Cesiribacter andamanensis Strain AMV16T, Isolated from a Soil Sample from a Mud Volcano in the Andaman Islands, India.</title>
        <authorList>
            <person name="Shivaji S."/>
            <person name="Ara S."/>
            <person name="Begum Z."/>
            <person name="Srinivas T.N."/>
            <person name="Singh A."/>
            <person name="Kumar Pinnaka A."/>
        </authorList>
    </citation>
    <scope>NUCLEOTIDE SEQUENCE [LARGE SCALE GENOMIC DNA]</scope>
    <source>
        <strain evidence="6 7">AMV16</strain>
    </source>
</reference>
<evidence type="ECO:0000256" key="1">
    <source>
        <dbReference type="ARBA" id="ARBA00009924"/>
    </source>
</evidence>
<evidence type="ECO:0000313" key="6">
    <source>
        <dbReference type="EMBL" id="EMR01267.1"/>
    </source>
</evidence>
<dbReference type="EC" id="2.7.4.-" evidence="4"/>
<evidence type="ECO:0000313" key="7">
    <source>
        <dbReference type="Proteomes" id="UP000011910"/>
    </source>
</evidence>
<dbReference type="GO" id="GO:0006793">
    <property type="term" value="P:phosphorus metabolic process"/>
    <property type="evidence" value="ECO:0007669"/>
    <property type="project" value="InterPro"/>
</dbReference>
<dbReference type="InterPro" id="IPR022488">
    <property type="entry name" value="PPK2-related"/>
</dbReference>
<dbReference type="Gene3D" id="3.40.50.300">
    <property type="entry name" value="P-loop containing nucleotide triphosphate hydrolases"/>
    <property type="match status" value="1"/>
</dbReference>
<sequence>MQDRKYASELRKLQIELVRLQRWVQETHQRVLIIFEGRDTAGKGGAISRFTHFLNPRAMRVVALPKPTEVEKEQWYFQRYLKELPNPGEIVFFDRSWYNRAVVEPVMGFCSEGQYQLFLKQVPHVEQMLIEDGIKLIKLWFSIDIEEQKRRLIERQINPLKQWKISTVDMQAQQKWHEFTRYKELMFEATNTPYSPWVIIKGNEKAEARLESIRYVLSQINFPQRGLTGVSLQPNPELIQRYQHMPAPYVAKLRIKSTEPDINPSLHMEGESDPQSP</sequence>
<dbReference type="STRING" id="1279009.ADICEAN_03616"/>
<gene>
    <name evidence="6" type="ORF">ADICEAN_03616</name>
</gene>
<evidence type="ECO:0000256" key="2">
    <source>
        <dbReference type="ARBA" id="ARBA00022679"/>
    </source>
</evidence>
<dbReference type="InterPro" id="IPR022486">
    <property type="entry name" value="PPK2_PA0141"/>
</dbReference>
<dbReference type="SUPFAM" id="SSF52540">
    <property type="entry name" value="P-loop containing nucleoside triphosphate hydrolases"/>
    <property type="match status" value="1"/>
</dbReference>
<dbReference type="NCBIfam" id="TIGR03707">
    <property type="entry name" value="PPK2_P_aer"/>
    <property type="match status" value="1"/>
</dbReference>
<comment type="subunit">
    <text evidence="4">Homotetramer.</text>
</comment>
<accession>M7N1W7</accession>
<evidence type="ECO:0000256" key="4">
    <source>
        <dbReference type="RuleBase" id="RU369062"/>
    </source>
</evidence>
<dbReference type="RefSeq" id="WP_009196996.1">
    <property type="nucleotide sequence ID" value="NZ_AODQ01000130.1"/>
</dbReference>
<comment type="caution">
    <text evidence="6">The sequence shown here is derived from an EMBL/GenBank/DDBJ whole genome shotgun (WGS) entry which is preliminary data.</text>
</comment>
<dbReference type="EMBL" id="AODQ01000130">
    <property type="protein sequence ID" value="EMR01267.1"/>
    <property type="molecule type" value="Genomic_DNA"/>
</dbReference>
<comment type="function">
    <text evidence="4">Uses inorganic polyphosphate (polyP) as a donor to convert GDP to GTP or ADP to ATP.</text>
</comment>
<dbReference type="GO" id="GO:0008976">
    <property type="term" value="F:polyphosphate kinase activity"/>
    <property type="evidence" value="ECO:0007669"/>
    <property type="project" value="UniProtKB-UniRule"/>
</dbReference>
<dbReference type="InterPro" id="IPR016898">
    <property type="entry name" value="Polyphosphate_phosphotransfera"/>
</dbReference>
<evidence type="ECO:0000259" key="5">
    <source>
        <dbReference type="Pfam" id="PF03976"/>
    </source>
</evidence>
<dbReference type="OrthoDB" id="9775224at2"/>
<protein>
    <recommendedName>
        <fullName evidence="4">ADP/GDP-polyphosphate phosphotransferase</fullName>
        <ecNumber evidence="4">2.7.4.-</ecNumber>
    </recommendedName>
    <alternativeName>
        <fullName evidence="4">Polyphosphate kinase PPK2</fullName>
    </alternativeName>
</protein>
<feature type="domain" description="Polyphosphate kinase-2-related" evidence="5">
    <location>
        <begin position="2"/>
        <end position="222"/>
    </location>
</feature>